<sequence>MEILNWKQKDFSGRKYIVNSADGQLGKLVFDGWTSYNAVFDSGESSVSFTSKGWVEQEVTIRYNGEIVGNGITSLLGKSRIEMVSGEKYVLQSKTFSQKQVLTDVAGKSVISFEQPAFGFGKGQILIADGVSELTKLALVSTGLYFKTVSDSQVAILIAIFTPIFLQIIR</sequence>
<dbReference type="Proteomes" id="UP000813018">
    <property type="component" value="Unassembled WGS sequence"/>
</dbReference>
<proteinExistence type="predicted"/>
<evidence type="ECO:0000313" key="2">
    <source>
        <dbReference type="Proteomes" id="UP000813018"/>
    </source>
</evidence>
<accession>A0ABS7CYH8</accession>
<keyword evidence="2" id="KW-1185">Reference proteome</keyword>
<organism evidence="1 2">
    <name type="scientific">Pontibacter aydingkolensis</name>
    <dbReference type="NCBI Taxonomy" id="1911536"/>
    <lineage>
        <taxon>Bacteria</taxon>
        <taxon>Pseudomonadati</taxon>
        <taxon>Bacteroidota</taxon>
        <taxon>Cytophagia</taxon>
        <taxon>Cytophagales</taxon>
        <taxon>Hymenobacteraceae</taxon>
        <taxon>Pontibacter</taxon>
    </lineage>
</organism>
<reference evidence="1 2" key="1">
    <citation type="journal article" date="2016" name="Int. J. Syst. Evol. Microbiol.">
        <title>Pontibacter aydingkolensis sp. nov., isolated from soil of a salt lake.</title>
        <authorList>
            <person name="Osman G."/>
            <person name="Zhang T."/>
            <person name="Lou K."/>
            <person name="Gao Y."/>
            <person name="Chang W."/>
            <person name="Lin Q."/>
            <person name="Yang H.M."/>
            <person name="Huo X.D."/>
            <person name="Wang N."/>
        </authorList>
    </citation>
    <scope>NUCLEOTIDE SEQUENCE [LARGE SCALE GENOMIC DNA]</scope>
    <source>
        <strain evidence="1 2">KACC 19255</strain>
    </source>
</reference>
<name>A0ABS7CYH8_9BACT</name>
<comment type="caution">
    <text evidence="1">The sequence shown here is derived from an EMBL/GenBank/DDBJ whole genome shotgun (WGS) entry which is preliminary data.</text>
</comment>
<evidence type="ECO:0000313" key="1">
    <source>
        <dbReference type="EMBL" id="MBW7468877.1"/>
    </source>
</evidence>
<gene>
    <name evidence="1" type="ORF">K0O23_17510</name>
</gene>
<dbReference type="EMBL" id="JAHYXK010000021">
    <property type="protein sequence ID" value="MBW7468877.1"/>
    <property type="molecule type" value="Genomic_DNA"/>
</dbReference>
<protein>
    <submittedName>
        <fullName evidence="1">Uncharacterized protein</fullName>
    </submittedName>
</protein>
<dbReference type="RefSeq" id="WP_219878750.1">
    <property type="nucleotide sequence ID" value="NZ_JAHYXK010000021.1"/>
</dbReference>